<proteinExistence type="predicted"/>
<keyword evidence="2" id="KW-0176">Collagen</keyword>
<keyword evidence="3" id="KW-1185">Reference proteome</keyword>
<dbReference type="Proteomes" id="UP000473905">
    <property type="component" value="Unassembled WGS sequence"/>
</dbReference>
<feature type="region of interest" description="Disordered" evidence="1">
    <location>
        <begin position="307"/>
        <end position="338"/>
    </location>
</feature>
<evidence type="ECO:0000256" key="1">
    <source>
        <dbReference type="SAM" id="MobiDB-lite"/>
    </source>
</evidence>
<accession>A0A5M5D409</accession>
<protein>
    <submittedName>
        <fullName evidence="2">Collagen-like protein</fullName>
    </submittedName>
</protein>
<evidence type="ECO:0000313" key="2">
    <source>
        <dbReference type="EMBL" id="KAA4092082.1"/>
    </source>
</evidence>
<evidence type="ECO:0000313" key="3">
    <source>
        <dbReference type="Proteomes" id="UP000473905"/>
    </source>
</evidence>
<reference evidence="2 3" key="1">
    <citation type="journal article" date="2019" name="Nat. Med.">
        <title>A library of human gut bacterial isolates paired with longitudinal multiomics data enables mechanistic microbiome research.</title>
        <authorList>
            <person name="Poyet M."/>
            <person name="Groussin M."/>
            <person name="Gibbons S.M."/>
            <person name="Avila-Pacheco J."/>
            <person name="Jiang X."/>
            <person name="Kearney S.M."/>
            <person name="Perrotta A.R."/>
            <person name="Berdy B."/>
            <person name="Zhao S."/>
            <person name="Lieberman T.D."/>
            <person name="Swanson P.K."/>
            <person name="Smith M."/>
            <person name="Roesemann S."/>
            <person name="Alexander J.E."/>
            <person name="Rich S.A."/>
            <person name="Livny J."/>
            <person name="Vlamakis H."/>
            <person name="Clish C."/>
            <person name="Bullock K."/>
            <person name="Deik A."/>
            <person name="Scott J."/>
            <person name="Pierce K.A."/>
            <person name="Xavier R.J."/>
            <person name="Alm E.J."/>
        </authorList>
    </citation>
    <scope>NUCLEOTIDE SEQUENCE [LARGE SCALE GENOMIC DNA]</scope>
    <source>
        <strain evidence="2 3">BIOML-A134</strain>
    </source>
</reference>
<sequence>MAILSNGKFYGFLCSVKETGQKLTNGVKEYVEDFVSGFAGHGWKIWEYVKGKWMLEIDSIRVRGQFTVFEMLISKVRAIIGAQAITQGCGKIKTAELSEDGTAYLITLEDAEMSFMEHDFIRCQEFTGSQKVYHVEIESVADGIIRVPLSEFDLDEEGIVLNPPAPGDDIVQFGNSQNKARQSAIYLHADETGQPAIDVMFDINGKNWDGKVKIRVGGDIPDSGGLKGFYCENGMIKGTDSNGHTVYCIYPDGTAEFGDNSAKFCTDKSGYIAGGAISWVWNAEKKKCVCTMKDVVLTWDNLSDEAKENLKGEPGKDGTDGKDGDPGKDGLDGVNGKDGNNGLSIVWKGDSSIPPTNPQMNWAYRDTDNGRVYIYNGTVWALMVADGNDGVEGTDGEPGTDGKDGMGVYITYHDSEEEPAKPTGNGMANGWHTDATASVIWISQKVAESADSGEWGKPINIKGEPGKDGQDANLLPWIEEWNGYATELGKEYIVTPKMFSGIKDEETGKLTGIAQGKDCIEIDGVKRTGIFALVEDKIVFELDPINRTYKFTGEIEANIGRIGNLRIDGNTLKALGFNLGIEIDSGDGRSLSLGGLYSSLISMRIDSSTDGRGNTGINIDSYGSNNICLDVLANAGSKFAIKSIGPHQFYQRAGEVWDSPGVLWAGRCEAGGGVSSSWGQGAGNVSCTNTSQGYYRIDHQIGHSQYFVSITGTPYGQDDSAHIFGILCDRYDTYFVVRIVDATRGSRNFTFEVAIFGRNRYNTY</sequence>
<feature type="compositionally biased region" description="Basic and acidic residues" evidence="1">
    <location>
        <begin position="307"/>
        <end position="331"/>
    </location>
</feature>
<dbReference type="EMBL" id="VWKB01000034">
    <property type="protein sequence ID" value="KAA4092082.1"/>
    <property type="molecule type" value="Genomic_DNA"/>
</dbReference>
<organism evidence="2 3">
    <name type="scientific">Bacteroides ovatus</name>
    <dbReference type="NCBI Taxonomy" id="28116"/>
    <lineage>
        <taxon>Bacteria</taxon>
        <taxon>Pseudomonadati</taxon>
        <taxon>Bacteroidota</taxon>
        <taxon>Bacteroidia</taxon>
        <taxon>Bacteroidales</taxon>
        <taxon>Bacteroidaceae</taxon>
        <taxon>Bacteroides</taxon>
    </lineage>
</organism>
<comment type="caution">
    <text evidence="2">The sequence shown here is derived from an EMBL/GenBank/DDBJ whole genome shotgun (WGS) entry which is preliminary data.</text>
</comment>
<name>A0A5M5D409_BACOV</name>
<gene>
    <name evidence="2" type="ORF">F3D66_22155</name>
</gene>
<dbReference type="AlphaFoldDB" id="A0A5M5D409"/>